<dbReference type="Proteomes" id="UP000185696">
    <property type="component" value="Unassembled WGS sequence"/>
</dbReference>
<dbReference type="OrthoDB" id="5184982at2"/>
<organism evidence="1 2">
    <name type="scientific">Actinophytocola xinjiangensis</name>
    <dbReference type="NCBI Taxonomy" id="485602"/>
    <lineage>
        <taxon>Bacteria</taxon>
        <taxon>Bacillati</taxon>
        <taxon>Actinomycetota</taxon>
        <taxon>Actinomycetes</taxon>
        <taxon>Pseudonocardiales</taxon>
        <taxon>Pseudonocardiaceae</taxon>
    </lineage>
</organism>
<name>A0A7Z0WPW3_9PSEU</name>
<comment type="caution">
    <text evidence="1">The sequence shown here is derived from an EMBL/GenBank/DDBJ whole genome shotgun (WGS) entry which is preliminary data.</text>
</comment>
<accession>A0A7Z0WPW3</accession>
<evidence type="ECO:0000313" key="1">
    <source>
        <dbReference type="EMBL" id="OLF12088.1"/>
    </source>
</evidence>
<reference evidence="1 2" key="1">
    <citation type="submission" date="2016-12" db="EMBL/GenBank/DDBJ databases">
        <title>The draft genome sequence of Actinophytocola xinjiangensis.</title>
        <authorList>
            <person name="Wang W."/>
            <person name="Yuan L."/>
        </authorList>
    </citation>
    <scope>NUCLEOTIDE SEQUENCE [LARGE SCALE GENOMIC DNA]</scope>
    <source>
        <strain evidence="1 2">CGMCC 4.4663</strain>
    </source>
</reference>
<keyword evidence="2" id="KW-1185">Reference proteome</keyword>
<dbReference type="RefSeq" id="WP_075132277.1">
    <property type="nucleotide sequence ID" value="NZ_MSIF01000003.1"/>
</dbReference>
<sequence>MTLLAAGCSAPPAPAAGDGLVLLAHRHPGMAMSPEMFDPPDFVLYGDGLAIARDTDDRGVVRLTEYHLTPQRVNALFSDADDADLFDDEDYRLDEQIADGGVLVVELRTAGTTHVVQVPAPSSDDFGARGEAAEYAESLTPHTWPAGDFTEAPAPYRPATVAVTYSIDPTLDTPTSPWPLPAPTADGCVLLTGPAATLAQETGETTGRMTAWRHGDTTFHAWVRPLLPDETNCADTTIRHTL</sequence>
<evidence type="ECO:0000313" key="2">
    <source>
        <dbReference type="Proteomes" id="UP000185696"/>
    </source>
</evidence>
<dbReference type="EMBL" id="MSIF01000003">
    <property type="protein sequence ID" value="OLF12088.1"/>
    <property type="molecule type" value="Genomic_DNA"/>
</dbReference>
<gene>
    <name evidence="1" type="ORF">BLA60_08690</name>
</gene>
<protein>
    <submittedName>
        <fullName evidence="1">Uncharacterized protein</fullName>
    </submittedName>
</protein>
<dbReference type="AlphaFoldDB" id="A0A7Z0WPW3"/>
<proteinExistence type="predicted"/>